<dbReference type="Proteomes" id="UP000075304">
    <property type="component" value="Unassembled WGS sequence"/>
</dbReference>
<dbReference type="AlphaFoldDB" id="A0A150K4X7"/>
<name>A0A150K4X7_HEYCO</name>
<protein>
    <recommendedName>
        <fullName evidence="3">Serine/threonine protein kinase</fullName>
    </recommendedName>
</protein>
<dbReference type="PANTHER" id="PTHR37171:SF1">
    <property type="entry name" value="SERINE_THREONINE-PROTEIN KINASE YRZF-RELATED"/>
    <property type="match status" value="1"/>
</dbReference>
<evidence type="ECO:0000313" key="1">
    <source>
        <dbReference type="EMBL" id="KYC64506.1"/>
    </source>
</evidence>
<comment type="caution">
    <text evidence="1">The sequence shown here is derived from an EMBL/GenBank/DDBJ whole genome shotgun (WGS) entry which is preliminary data.</text>
</comment>
<organism evidence="1 2">
    <name type="scientific">Heyndrickxia coagulans</name>
    <name type="common">Weizmannia coagulans</name>
    <dbReference type="NCBI Taxonomy" id="1398"/>
    <lineage>
        <taxon>Bacteria</taxon>
        <taxon>Bacillati</taxon>
        <taxon>Bacillota</taxon>
        <taxon>Bacilli</taxon>
        <taxon>Bacillales</taxon>
        <taxon>Bacillaceae</taxon>
        <taxon>Heyndrickxia</taxon>
    </lineage>
</organism>
<dbReference type="InterPro" id="IPR011009">
    <property type="entry name" value="Kinase-like_dom_sf"/>
</dbReference>
<dbReference type="PANTHER" id="PTHR37171">
    <property type="entry name" value="SERINE/THREONINE-PROTEIN KINASE YRZF-RELATED"/>
    <property type="match status" value="1"/>
</dbReference>
<dbReference type="InterPro" id="IPR052396">
    <property type="entry name" value="Meiotic_Drive_Suppr_Kinase"/>
</dbReference>
<dbReference type="PATRIC" id="fig|1398.25.peg.612"/>
<proteinExistence type="predicted"/>
<evidence type="ECO:0008006" key="3">
    <source>
        <dbReference type="Google" id="ProtNLM"/>
    </source>
</evidence>
<dbReference type="RefSeq" id="WP_061575547.1">
    <property type="nucleotide sequence ID" value="NZ_LQYI01000099.1"/>
</dbReference>
<dbReference type="SUPFAM" id="SSF56112">
    <property type="entry name" value="Protein kinase-like (PK-like)"/>
    <property type="match status" value="1"/>
</dbReference>
<dbReference type="EMBL" id="LQYI01000099">
    <property type="protein sequence ID" value="KYC64506.1"/>
    <property type="molecule type" value="Genomic_DNA"/>
</dbReference>
<evidence type="ECO:0000313" key="2">
    <source>
        <dbReference type="Proteomes" id="UP000075304"/>
    </source>
</evidence>
<sequence>MDGQLLKMIEEGLVEKILLESKNPHDPVIVKNIPDGWKCIGTGNYAAVFSHATCPGLAVKVIRENTEDLKKEAKVYKQLGDHPAYSKCFYHGPNYLVLKKLKGITLYDAIAKGIRIPASVIGDINEALLFARKSGLNPYDVHAKNVMMKDGRGYVVDVSDFYKEGKDEKWDDFVKAYQKIYLKTLYKHPVKIPYKVLNFIRHAYRFYKNLKHKRSQKRKHASNLSAYHRQN</sequence>
<reference evidence="1 2" key="1">
    <citation type="submission" date="2016-01" db="EMBL/GenBank/DDBJ databases">
        <title>Genome Sequences of Twelve Sporeforming Bacillus Species Isolated from Foods.</title>
        <authorList>
            <person name="Berendsen E.M."/>
            <person name="Wells-Bennik M.H."/>
            <person name="Krawcyk A.O."/>
            <person name="De Jong A."/>
            <person name="Holsappel S."/>
            <person name="Eijlander R.T."/>
            <person name="Kuipers O.P."/>
        </authorList>
    </citation>
    <scope>NUCLEOTIDE SEQUENCE [LARGE SCALE GENOMIC DNA]</scope>
    <source>
        <strain evidence="1 2">B4099</strain>
    </source>
</reference>
<accession>A0A150K4X7</accession>
<gene>
    <name evidence="1" type="ORF">B4099_1022</name>
</gene>